<name>A0AAV0ZH02_VICFA</name>
<evidence type="ECO:0000256" key="1">
    <source>
        <dbReference type="SAM" id="MobiDB-lite"/>
    </source>
</evidence>
<organism evidence="2 3">
    <name type="scientific">Vicia faba</name>
    <name type="common">Broad bean</name>
    <name type="synonym">Faba vulgaris</name>
    <dbReference type="NCBI Taxonomy" id="3906"/>
    <lineage>
        <taxon>Eukaryota</taxon>
        <taxon>Viridiplantae</taxon>
        <taxon>Streptophyta</taxon>
        <taxon>Embryophyta</taxon>
        <taxon>Tracheophyta</taxon>
        <taxon>Spermatophyta</taxon>
        <taxon>Magnoliopsida</taxon>
        <taxon>eudicotyledons</taxon>
        <taxon>Gunneridae</taxon>
        <taxon>Pentapetalae</taxon>
        <taxon>rosids</taxon>
        <taxon>fabids</taxon>
        <taxon>Fabales</taxon>
        <taxon>Fabaceae</taxon>
        <taxon>Papilionoideae</taxon>
        <taxon>50 kb inversion clade</taxon>
        <taxon>NPAAA clade</taxon>
        <taxon>Hologalegina</taxon>
        <taxon>IRL clade</taxon>
        <taxon>Fabeae</taxon>
        <taxon>Vicia</taxon>
    </lineage>
</organism>
<reference evidence="2 3" key="1">
    <citation type="submission" date="2023-01" db="EMBL/GenBank/DDBJ databases">
        <authorList>
            <person name="Kreplak J."/>
        </authorList>
    </citation>
    <scope>NUCLEOTIDE SEQUENCE [LARGE SCALE GENOMIC DNA]</scope>
</reference>
<keyword evidence="3" id="KW-1185">Reference proteome</keyword>
<protein>
    <recommendedName>
        <fullName evidence="4">Retrotransposon Copia-like N-terminal domain-containing protein</fullName>
    </recommendedName>
</protein>
<dbReference type="PANTHER" id="PTHR47481">
    <property type="match status" value="1"/>
</dbReference>
<evidence type="ECO:0000313" key="3">
    <source>
        <dbReference type="Proteomes" id="UP001157006"/>
    </source>
</evidence>
<feature type="region of interest" description="Disordered" evidence="1">
    <location>
        <begin position="1"/>
        <end position="29"/>
    </location>
</feature>
<evidence type="ECO:0008006" key="4">
    <source>
        <dbReference type="Google" id="ProtNLM"/>
    </source>
</evidence>
<dbReference type="EMBL" id="OX451737">
    <property type="protein sequence ID" value="CAI8596383.1"/>
    <property type="molecule type" value="Genomic_DNA"/>
</dbReference>
<evidence type="ECO:0000313" key="2">
    <source>
        <dbReference type="EMBL" id="CAI8596383.1"/>
    </source>
</evidence>
<dbReference type="Pfam" id="PF14223">
    <property type="entry name" value="Retrotran_gag_2"/>
    <property type="match status" value="1"/>
</dbReference>
<feature type="compositionally biased region" description="Low complexity" evidence="1">
    <location>
        <begin position="19"/>
        <end position="29"/>
    </location>
</feature>
<proteinExistence type="predicted"/>
<dbReference type="PANTHER" id="PTHR47481:SF30">
    <property type="entry name" value="CCHC-TYPE DOMAIN-CONTAINING PROTEIN"/>
    <property type="match status" value="1"/>
</dbReference>
<feature type="compositionally biased region" description="Polar residues" evidence="1">
    <location>
        <begin position="1"/>
        <end position="18"/>
    </location>
</feature>
<dbReference type="Proteomes" id="UP001157006">
    <property type="component" value="Chromosome 2"/>
</dbReference>
<dbReference type="AlphaFoldDB" id="A0AAV0ZH02"/>
<gene>
    <name evidence="2" type="ORF">VFH_II032720</name>
</gene>
<accession>A0AAV0ZH02</accession>
<sequence length="239" mass="27673">MADSNNQNSHTQNQDLSRNTSSSFFTPNSNNTYGPKLSIQLKDNNYLLWNQQVEGVILTQKMHRFVVNPQIPVKFKTDQSRILNKIFDEYEVWIVQDQALFIWLLSTISEFVLPRVLSCKHSYEVWDRIHKFFNAQMRARVRQLRVELKTTKKGNLSITEFVLRIKAIMSSLLAVGDSISEKDQIDSILNGLPEEALSHSHYMMSKLSCMYKKLNLTIQARISYSTSICQHCSCSAWSK</sequence>